<comment type="caution">
    <text evidence="1">The sequence shown here is derived from an EMBL/GenBank/DDBJ whole genome shotgun (WGS) entry which is preliminary data.</text>
</comment>
<dbReference type="Proteomes" id="UP000287651">
    <property type="component" value="Unassembled WGS sequence"/>
</dbReference>
<evidence type="ECO:0000313" key="2">
    <source>
        <dbReference type="Proteomes" id="UP000287651"/>
    </source>
</evidence>
<name>A0A426YNV8_ENSVE</name>
<sequence>MRGDVSSPREACAGRRNLPVKPGREAIAPREARVGEKKRCFLLLAIAKDSPQEVPRSLRARIGIGRAGEDLQVLPLLLSLLTETARNRLTTIEIDRYHPTAAGDDRNRLLPTDFGWYQGRNIPNRSYHPVAGGPHTSLWPDHRYYKPWS</sequence>
<evidence type="ECO:0000313" key="1">
    <source>
        <dbReference type="EMBL" id="RRT53419.1"/>
    </source>
</evidence>
<protein>
    <submittedName>
        <fullName evidence="1">Uncharacterized protein</fullName>
    </submittedName>
</protein>
<organism evidence="1 2">
    <name type="scientific">Ensete ventricosum</name>
    <name type="common">Abyssinian banana</name>
    <name type="synonym">Musa ensete</name>
    <dbReference type="NCBI Taxonomy" id="4639"/>
    <lineage>
        <taxon>Eukaryota</taxon>
        <taxon>Viridiplantae</taxon>
        <taxon>Streptophyta</taxon>
        <taxon>Embryophyta</taxon>
        <taxon>Tracheophyta</taxon>
        <taxon>Spermatophyta</taxon>
        <taxon>Magnoliopsida</taxon>
        <taxon>Liliopsida</taxon>
        <taxon>Zingiberales</taxon>
        <taxon>Musaceae</taxon>
        <taxon>Ensete</taxon>
    </lineage>
</organism>
<gene>
    <name evidence="1" type="ORF">B296_00033471</name>
</gene>
<dbReference type="AlphaFoldDB" id="A0A426YNV8"/>
<dbReference type="EMBL" id="AMZH03011148">
    <property type="protein sequence ID" value="RRT53419.1"/>
    <property type="molecule type" value="Genomic_DNA"/>
</dbReference>
<proteinExistence type="predicted"/>
<reference evidence="1 2" key="1">
    <citation type="journal article" date="2014" name="Agronomy (Basel)">
        <title>A Draft Genome Sequence for Ensete ventricosum, the Drought-Tolerant Tree Against Hunger.</title>
        <authorList>
            <person name="Harrison J."/>
            <person name="Moore K.A."/>
            <person name="Paszkiewicz K."/>
            <person name="Jones T."/>
            <person name="Grant M."/>
            <person name="Ambacheew D."/>
            <person name="Muzemil S."/>
            <person name="Studholme D.J."/>
        </authorList>
    </citation>
    <scope>NUCLEOTIDE SEQUENCE [LARGE SCALE GENOMIC DNA]</scope>
</reference>
<accession>A0A426YNV8</accession>